<feature type="transmembrane region" description="Helical" evidence="1">
    <location>
        <begin position="66"/>
        <end position="87"/>
    </location>
</feature>
<dbReference type="EMBL" id="JACBZA010000001">
    <property type="protein sequence ID" value="NYH84349.1"/>
    <property type="molecule type" value="Genomic_DNA"/>
</dbReference>
<evidence type="ECO:0000313" key="3">
    <source>
        <dbReference type="Proteomes" id="UP000533017"/>
    </source>
</evidence>
<keyword evidence="3" id="KW-1185">Reference proteome</keyword>
<organism evidence="2 3">
    <name type="scientific">Actinopolymorpha cephalotaxi</name>
    <dbReference type="NCBI Taxonomy" id="504797"/>
    <lineage>
        <taxon>Bacteria</taxon>
        <taxon>Bacillati</taxon>
        <taxon>Actinomycetota</taxon>
        <taxon>Actinomycetes</taxon>
        <taxon>Propionibacteriales</taxon>
        <taxon>Actinopolymorphaceae</taxon>
        <taxon>Actinopolymorpha</taxon>
    </lineage>
</organism>
<protein>
    <submittedName>
        <fullName evidence="2">Uncharacterized protein</fullName>
    </submittedName>
</protein>
<keyword evidence="1" id="KW-1133">Transmembrane helix</keyword>
<keyword evidence="1" id="KW-0812">Transmembrane</keyword>
<gene>
    <name evidence="2" type="ORF">FHR37_003200</name>
</gene>
<reference evidence="2 3" key="1">
    <citation type="submission" date="2020-07" db="EMBL/GenBank/DDBJ databases">
        <title>Sequencing the genomes of 1000 actinobacteria strains.</title>
        <authorList>
            <person name="Klenk H.-P."/>
        </authorList>
    </citation>
    <scope>NUCLEOTIDE SEQUENCE [LARGE SCALE GENOMIC DNA]</scope>
    <source>
        <strain evidence="2 3">DSM 45117</strain>
    </source>
</reference>
<comment type="caution">
    <text evidence="2">The sequence shown here is derived from an EMBL/GenBank/DDBJ whole genome shotgun (WGS) entry which is preliminary data.</text>
</comment>
<sequence length="275" mass="29708">MSTNQDEKTSRERLWKYAPGILSATVVVTGLVVYGVLATAYDRFYSELGLTPADVGLQYGKTLGGAAALALLFILIAPFLALGIRYLLNQMRALPRRRLNVALIILVVVAAVAWLIASLNLGFLTGGVLLAVVIAFYAGVKSKDWKEDGAAVAAAAVAAGITWLFLSTGVGLYANYYANSVKRGDWIKPPESGSLVFFSVRAMPTNFVPATRSPTDLAFARAHENHRLLFLGVSNGLLIIYDATAQESLMVPAADFRVGIVNCETYRSRSNLRCR</sequence>
<evidence type="ECO:0000313" key="2">
    <source>
        <dbReference type="EMBL" id="NYH84349.1"/>
    </source>
</evidence>
<feature type="transmembrane region" description="Helical" evidence="1">
    <location>
        <begin position="99"/>
        <end position="117"/>
    </location>
</feature>
<feature type="transmembrane region" description="Helical" evidence="1">
    <location>
        <begin position="21"/>
        <end position="41"/>
    </location>
</feature>
<proteinExistence type="predicted"/>
<dbReference type="RefSeq" id="WP_139238759.1">
    <property type="nucleotide sequence ID" value="NZ_FOOI01000001.1"/>
</dbReference>
<feature type="transmembrane region" description="Helical" evidence="1">
    <location>
        <begin position="152"/>
        <end position="174"/>
    </location>
</feature>
<accession>A0ABX2S4W8</accession>
<evidence type="ECO:0000256" key="1">
    <source>
        <dbReference type="SAM" id="Phobius"/>
    </source>
</evidence>
<dbReference type="Proteomes" id="UP000533017">
    <property type="component" value="Unassembled WGS sequence"/>
</dbReference>
<name>A0ABX2S4W8_9ACTN</name>
<keyword evidence="1" id="KW-0472">Membrane</keyword>